<evidence type="ECO:0000256" key="4">
    <source>
        <dbReference type="ARBA" id="ARBA00023014"/>
    </source>
</evidence>
<feature type="domain" description="Rieske" evidence="5">
    <location>
        <begin position="9"/>
        <end position="104"/>
    </location>
</feature>
<dbReference type="PROSITE" id="PS51296">
    <property type="entry name" value="RIESKE"/>
    <property type="match status" value="1"/>
</dbReference>
<keyword evidence="1" id="KW-0001">2Fe-2S</keyword>
<comment type="caution">
    <text evidence="6">The sequence shown here is derived from an EMBL/GenBank/DDBJ whole genome shotgun (WGS) entry which is preliminary data.</text>
</comment>
<dbReference type="PANTHER" id="PTHR21496:SF23">
    <property type="entry name" value="3-PHENYLPROPIONATE_CINNAMIC ACID DIOXYGENASE FERREDOXIN SUBUNIT"/>
    <property type="match status" value="1"/>
</dbReference>
<sequence>MTERTAEFVRVAAADDIPPGTGKAVVVDGRRIALFNVNGTFYAIDDTCTHEEASLAEGALYGEIVACPKHGSRFHLPTGRVLSLPAVIPVNTYQVKVEDGHVLLLPVPQRGRGMPHKA</sequence>
<dbReference type="CDD" id="cd03528">
    <property type="entry name" value="Rieske_RO_ferredoxin"/>
    <property type="match status" value="1"/>
</dbReference>
<evidence type="ECO:0000256" key="2">
    <source>
        <dbReference type="ARBA" id="ARBA00022723"/>
    </source>
</evidence>
<evidence type="ECO:0000259" key="5">
    <source>
        <dbReference type="PROSITE" id="PS51296"/>
    </source>
</evidence>
<dbReference type="EMBL" id="VBAP01000008">
    <property type="protein sequence ID" value="TMI76961.1"/>
    <property type="molecule type" value="Genomic_DNA"/>
</dbReference>
<accession>A0A537J074</accession>
<dbReference type="PANTHER" id="PTHR21496">
    <property type="entry name" value="FERREDOXIN-RELATED"/>
    <property type="match status" value="1"/>
</dbReference>
<name>A0A537J074_9BACT</name>
<dbReference type="Gene3D" id="2.102.10.10">
    <property type="entry name" value="Rieske [2Fe-2S] iron-sulphur domain"/>
    <property type="match status" value="1"/>
</dbReference>
<dbReference type="AlphaFoldDB" id="A0A537J074"/>
<dbReference type="InterPro" id="IPR036922">
    <property type="entry name" value="Rieske_2Fe-2S_sf"/>
</dbReference>
<evidence type="ECO:0000256" key="3">
    <source>
        <dbReference type="ARBA" id="ARBA00023004"/>
    </source>
</evidence>
<keyword evidence="3" id="KW-0408">Iron</keyword>
<dbReference type="GO" id="GO:0051537">
    <property type="term" value="F:2 iron, 2 sulfur cluster binding"/>
    <property type="evidence" value="ECO:0007669"/>
    <property type="project" value="UniProtKB-KW"/>
</dbReference>
<evidence type="ECO:0000313" key="6">
    <source>
        <dbReference type="EMBL" id="TMI76961.1"/>
    </source>
</evidence>
<dbReference type="GO" id="GO:0016705">
    <property type="term" value="F:oxidoreductase activity, acting on paired donors, with incorporation or reduction of molecular oxygen"/>
    <property type="evidence" value="ECO:0007669"/>
    <property type="project" value="UniProtKB-ARBA"/>
</dbReference>
<evidence type="ECO:0000313" key="7">
    <source>
        <dbReference type="Proteomes" id="UP000318834"/>
    </source>
</evidence>
<organism evidence="6 7">
    <name type="scientific">Candidatus Segetimicrobium genomatis</name>
    <dbReference type="NCBI Taxonomy" id="2569760"/>
    <lineage>
        <taxon>Bacteria</taxon>
        <taxon>Bacillati</taxon>
        <taxon>Candidatus Sysuimicrobiota</taxon>
        <taxon>Candidatus Sysuimicrobiia</taxon>
        <taxon>Candidatus Sysuimicrobiales</taxon>
        <taxon>Candidatus Segetimicrobiaceae</taxon>
        <taxon>Candidatus Segetimicrobium</taxon>
    </lineage>
</organism>
<dbReference type="GO" id="GO:0046872">
    <property type="term" value="F:metal ion binding"/>
    <property type="evidence" value="ECO:0007669"/>
    <property type="project" value="UniProtKB-KW"/>
</dbReference>
<keyword evidence="4" id="KW-0411">Iron-sulfur</keyword>
<dbReference type="Proteomes" id="UP000318834">
    <property type="component" value="Unassembled WGS sequence"/>
</dbReference>
<dbReference type="SUPFAM" id="SSF50022">
    <property type="entry name" value="ISP domain"/>
    <property type="match status" value="1"/>
</dbReference>
<reference evidence="6 7" key="1">
    <citation type="journal article" date="2019" name="Nat. Microbiol.">
        <title>Mediterranean grassland soil C-N compound turnover is dependent on rainfall and depth, and is mediated by genomically divergent microorganisms.</title>
        <authorList>
            <person name="Diamond S."/>
            <person name="Andeer P.F."/>
            <person name="Li Z."/>
            <person name="Crits-Christoph A."/>
            <person name="Burstein D."/>
            <person name="Anantharaman K."/>
            <person name="Lane K.R."/>
            <person name="Thomas B.C."/>
            <person name="Pan C."/>
            <person name="Northen T.R."/>
            <person name="Banfield J.F."/>
        </authorList>
    </citation>
    <scope>NUCLEOTIDE SEQUENCE [LARGE SCALE GENOMIC DNA]</scope>
    <source>
        <strain evidence="6">NP_8</strain>
    </source>
</reference>
<dbReference type="Pfam" id="PF00355">
    <property type="entry name" value="Rieske"/>
    <property type="match status" value="1"/>
</dbReference>
<dbReference type="GO" id="GO:0004497">
    <property type="term" value="F:monooxygenase activity"/>
    <property type="evidence" value="ECO:0007669"/>
    <property type="project" value="UniProtKB-ARBA"/>
</dbReference>
<evidence type="ECO:0000256" key="1">
    <source>
        <dbReference type="ARBA" id="ARBA00022714"/>
    </source>
</evidence>
<dbReference type="InterPro" id="IPR017941">
    <property type="entry name" value="Rieske_2Fe-2S"/>
</dbReference>
<gene>
    <name evidence="6" type="ORF">E6H05_01760</name>
</gene>
<protein>
    <submittedName>
        <fullName evidence="6">Non-heme iron oxygenase ferredoxin subunit</fullName>
    </submittedName>
</protein>
<proteinExistence type="predicted"/>
<keyword evidence="2" id="KW-0479">Metal-binding</keyword>